<dbReference type="SUPFAM" id="SSF56235">
    <property type="entry name" value="N-terminal nucleophile aminohydrolases (Ntn hydrolases)"/>
    <property type="match status" value="1"/>
</dbReference>
<dbReference type="Gene3D" id="3.60.20.30">
    <property type="entry name" value="(Glycosyl)asparaginase"/>
    <property type="match status" value="1"/>
</dbReference>
<sequence length="289" mass="29717">MWSIILHGGAKTITEEDATANRAGCRRALEAGAEILKNGGNCVDAVEAAVCVLEDDPTFNAGYGSARNADGEVEMCAALMEGASFNVGAVAVAKGLRNPISVAKAMLYEEPVLIAGDCARAFAAEAGERLCDADAMNALPKGSAHEERGHDTVGCIALDENGRLATAVSTGGLEGAPAGRVGDSPQPGCGFYCDDNIGGVVFSGDGEQIARMILAARVIQALEDLSPDRAVEAALTHLERTGGEAGGIVLTPDGKFGWGHNSEDFAVAFASSAHPDPQIYLRKGKTSRG</sequence>
<gene>
    <name evidence="1" type="ORF">HJA87_14295</name>
</gene>
<name>A0ABS7LJY6_9HYPH</name>
<dbReference type="PANTHER" id="PTHR10188:SF6">
    <property type="entry name" value="N(4)-(BETA-N-ACETYLGLUCOSAMINYL)-L-ASPARAGINASE"/>
    <property type="match status" value="1"/>
</dbReference>
<comment type="caution">
    <text evidence="1">The sequence shown here is derived from an EMBL/GenBank/DDBJ whole genome shotgun (WGS) entry which is preliminary data.</text>
</comment>
<dbReference type="Proteomes" id="UP000720124">
    <property type="component" value="Unassembled WGS sequence"/>
</dbReference>
<reference evidence="1 2" key="1">
    <citation type="submission" date="2020-06" db="EMBL/GenBank/DDBJ databases">
        <title>Global-level population genomics: horizontal gene transfer, symbiosis and evolution in Rhizobia.</title>
        <authorList>
            <person name="Gai Y."/>
        </authorList>
    </citation>
    <scope>NUCLEOTIDE SEQUENCE [LARGE SCALE GENOMIC DNA]</scope>
    <source>
        <strain evidence="1 2">PLR6_1b</strain>
    </source>
</reference>
<accession>A0ABS7LJY6</accession>
<evidence type="ECO:0000313" key="2">
    <source>
        <dbReference type="Proteomes" id="UP000720124"/>
    </source>
</evidence>
<dbReference type="Pfam" id="PF01112">
    <property type="entry name" value="Asparaginase_2"/>
    <property type="match status" value="2"/>
</dbReference>
<dbReference type="PANTHER" id="PTHR10188">
    <property type="entry name" value="L-ASPARAGINASE"/>
    <property type="match status" value="1"/>
</dbReference>
<protein>
    <submittedName>
        <fullName evidence="1">Isoaspartyl peptidase/L-asparaginase</fullName>
    </submittedName>
</protein>
<keyword evidence="2" id="KW-1185">Reference proteome</keyword>
<organism evidence="1 2">
    <name type="scientific">Rhizobium bangladeshense</name>
    <dbReference type="NCBI Taxonomy" id="1138189"/>
    <lineage>
        <taxon>Bacteria</taxon>
        <taxon>Pseudomonadati</taxon>
        <taxon>Pseudomonadota</taxon>
        <taxon>Alphaproteobacteria</taxon>
        <taxon>Hyphomicrobiales</taxon>
        <taxon>Rhizobiaceae</taxon>
        <taxon>Rhizobium/Agrobacterium group</taxon>
        <taxon>Rhizobium</taxon>
    </lineage>
</organism>
<dbReference type="InterPro" id="IPR000246">
    <property type="entry name" value="Peptidase_T2"/>
</dbReference>
<dbReference type="InterPro" id="IPR029055">
    <property type="entry name" value="Ntn_hydrolases_N"/>
</dbReference>
<dbReference type="RefSeq" id="WP_064712324.1">
    <property type="nucleotide sequence ID" value="NZ_JABDWX010000002.1"/>
</dbReference>
<evidence type="ECO:0000313" key="1">
    <source>
        <dbReference type="EMBL" id="MBY3591038.1"/>
    </source>
</evidence>
<proteinExistence type="predicted"/>
<dbReference type="EMBL" id="JABTXI010000005">
    <property type="protein sequence ID" value="MBY3591038.1"/>
    <property type="molecule type" value="Genomic_DNA"/>
</dbReference>
<dbReference type="CDD" id="cd04512">
    <property type="entry name" value="Ntn_Asparaginase_2_like"/>
    <property type="match status" value="1"/>
</dbReference>